<evidence type="ECO:0000259" key="4">
    <source>
        <dbReference type="SMART" id="SM00479"/>
    </source>
</evidence>
<reference evidence="5" key="1">
    <citation type="submission" date="2018-05" db="EMBL/GenBank/DDBJ databases">
        <authorList>
            <person name="Lanie J.A."/>
            <person name="Ng W.-L."/>
            <person name="Kazmierczak K.M."/>
            <person name="Andrzejewski T.M."/>
            <person name="Davidsen T.M."/>
            <person name="Wayne K.J."/>
            <person name="Tettelin H."/>
            <person name="Glass J.I."/>
            <person name="Rusch D."/>
            <person name="Podicherti R."/>
            <person name="Tsui H.-C.T."/>
            <person name="Winkler M.E."/>
        </authorList>
    </citation>
    <scope>NUCLEOTIDE SEQUENCE</scope>
</reference>
<dbReference type="PANTHER" id="PTHR30231:SF4">
    <property type="entry name" value="PROTEIN NEN2"/>
    <property type="match status" value="1"/>
</dbReference>
<keyword evidence="1" id="KW-0540">Nuclease</keyword>
<gene>
    <name evidence="5" type="ORF">METZ01_LOCUS271392</name>
</gene>
<dbReference type="InterPro" id="IPR012337">
    <property type="entry name" value="RNaseH-like_sf"/>
</dbReference>
<dbReference type="Gene3D" id="3.30.420.10">
    <property type="entry name" value="Ribonuclease H-like superfamily/Ribonuclease H"/>
    <property type="match status" value="1"/>
</dbReference>
<evidence type="ECO:0000256" key="1">
    <source>
        <dbReference type="ARBA" id="ARBA00022722"/>
    </source>
</evidence>
<sequence>MYLFFDTETTGLPRNWNAPVSDLDNWPRLVELAWLLYDEEGDSVESRSAIVKPNGFEIPAGAAAVHGINTARALAEGVALGALLDDFARVVDTSRVLIAHNMSFDEKIMGAELLRTGVRSSFDKRERFCTMKTSTELCAIPSRYGFKWPTLSELHQRLFGAIPDGAHAAGSDVEACATCFFEMKRLGLIALP</sequence>
<evidence type="ECO:0000256" key="2">
    <source>
        <dbReference type="ARBA" id="ARBA00022801"/>
    </source>
</evidence>
<keyword evidence="3" id="KW-0269">Exonuclease</keyword>
<evidence type="ECO:0000313" key="5">
    <source>
        <dbReference type="EMBL" id="SVC18538.1"/>
    </source>
</evidence>
<evidence type="ECO:0000256" key="3">
    <source>
        <dbReference type="ARBA" id="ARBA00022839"/>
    </source>
</evidence>
<dbReference type="CDD" id="cd06127">
    <property type="entry name" value="DEDDh"/>
    <property type="match status" value="1"/>
</dbReference>
<dbReference type="InterPro" id="IPR036397">
    <property type="entry name" value="RNaseH_sf"/>
</dbReference>
<dbReference type="PANTHER" id="PTHR30231">
    <property type="entry name" value="DNA POLYMERASE III SUBUNIT EPSILON"/>
    <property type="match status" value="1"/>
</dbReference>
<dbReference type="GO" id="GO:0008408">
    <property type="term" value="F:3'-5' exonuclease activity"/>
    <property type="evidence" value="ECO:0007669"/>
    <property type="project" value="TreeGrafter"/>
</dbReference>
<dbReference type="AlphaFoldDB" id="A0A382K2S8"/>
<proteinExistence type="predicted"/>
<dbReference type="Pfam" id="PF00929">
    <property type="entry name" value="RNase_T"/>
    <property type="match status" value="1"/>
</dbReference>
<dbReference type="InterPro" id="IPR013520">
    <property type="entry name" value="Ribonucl_H"/>
</dbReference>
<feature type="domain" description="Exonuclease" evidence="4">
    <location>
        <begin position="1"/>
        <end position="189"/>
    </location>
</feature>
<accession>A0A382K2S8</accession>
<dbReference type="SUPFAM" id="SSF53098">
    <property type="entry name" value="Ribonuclease H-like"/>
    <property type="match status" value="1"/>
</dbReference>
<name>A0A382K2S8_9ZZZZ</name>
<keyword evidence="2" id="KW-0378">Hydrolase</keyword>
<organism evidence="5">
    <name type="scientific">marine metagenome</name>
    <dbReference type="NCBI Taxonomy" id="408172"/>
    <lineage>
        <taxon>unclassified sequences</taxon>
        <taxon>metagenomes</taxon>
        <taxon>ecological metagenomes</taxon>
    </lineage>
</organism>
<dbReference type="EMBL" id="UINC01077941">
    <property type="protein sequence ID" value="SVC18538.1"/>
    <property type="molecule type" value="Genomic_DNA"/>
</dbReference>
<dbReference type="GO" id="GO:0003676">
    <property type="term" value="F:nucleic acid binding"/>
    <property type="evidence" value="ECO:0007669"/>
    <property type="project" value="InterPro"/>
</dbReference>
<protein>
    <recommendedName>
        <fullName evidence="4">Exonuclease domain-containing protein</fullName>
    </recommendedName>
</protein>
<dbReference type="SMART" id="SM00479">
    <property type="entry name" value="EXOIII"/>
    <property type="match status" value="1"/>
</dbReference>